<dbReference type="Gene3D" id="3.40.50.10140">
    <property type="entry name" value="Toll/interleukin-1 receptor homology (TIR) domain"/>
    <property type="match status" value="1"/>
</dbReference>
<dbReference type="InterPro" id="IPR036426">
    <property type="entry name" value="Bulb-type_lectin_dom_sf"/>
</dbReference>
<dbReference type="AlphaFoldDB" id="A0A815GKQ8"/>
<dbReference type="InterPro" id="IPR001480">
    <property type="entry name" value="Bulb-type_lectin_dom"/>
</dbReference>
<dbReference type="GO" id="GO:0007165">
    <property type="term" value="P:signal transduction"/>
    <property type="evidence" value="ECO:0007669"/>
    <property type="project" value="InterPro"/>
</dbReference>
<accession>A0A815GKQ8</accession>
<evidence type="ECO:0000259" key="1">
    <source>
        <dbReference type="PROSITE" id="PS50927"/>
    </source>
</evidence>
<dbReference type="PANTHER" id="PTHR46270">
    <property type="entry name" value="ARMADILLO-TYPE FOLD-RELATED"/>
    <property type="match status" value="1"/>
</dbReference>
<organism evidence="2 3">
    <name type="scientific">Adineta ricciae</name>
    <name type="common">Rotifer</name>
    <dbReference type="NCBI Taxonomy" id="249248"/>
    <lineage>
        <taxon>Eukaryota</taxon>
        <taxon>Metazoa</taxon>
        <taxon>Spiralia</taxon>
        <taxon>Gnathifera</taxon>
        <taxon>Rotifera</taxon>
        <taxon>Eurotatoria</taxon>
        <taxon>Bdelloidea</taxon>
        <taxon>Adinetida</taxon>
        <taxon>Adinetidae</taxon>
        <taxon>Adineta</taxon>
    </lineage>
</organism>
<protein>
    <recommendedName>
        <fullName evidence="1">Bulb-type lectin domain-containing protein</fullName>
    </recommendedName>
</protein>
<dbReference type="SUPFAM" id="SSF51110">
    <property type="entry name" value="alpha-D-mannose-specific plant lectins"/>
    <property type="match status" value="1"/>
</dbReference>
<dbReference type="EMBL" id="CAJNOJ010000252">
    <property type="protein sequence ID" value="CAF1339522.1"/>
    <property type="molecule type" value="Genomic_DNA"/>
</dbReference>
<dbReference type="InterPro" id="IPR000157">
    <property type="entry name" value="TIR_dom"/>
</dbReference>
<dbReference type="Gene3D" id="2.90.10.10">
    <property type="entry name" value="Bulb-type lectin domain"/>
    <property type="match status" value="1"/>
</dbReference>
<dbReference type="PROSITE" id="PS50927">
    <property type="entry name" value="BULB_LECTIN"/>
    <property type="match status" value="1"/>
</dbReference>
<dbReference type="OrthoDB" id="1884773at2759"/>
<gene>
    <name evidence="2" type="ORF">EDS130_LOCUS32655</name>
</gene>
<feature type="domain" description="Bulb-type lectin" evidence="1">
    <location>
        <begin position="1094"/>
        <end position="1184"/>
    </location>
</feature>
<evidence type="ECO:0000313" key="3">
    <source>
        <dbReference type="Proteomes" id="UP000663852"/>
    </source>
</evidence>
<proteinExistence type="predicted"/>
<dbReference type="Pfam" id="PF01453">
    <property type="entry name" value="B_lectin"/>
    <property type="match status" value="1"/>
</dbReference>
<comment type="caution">
    <text evidence="2">The sequence shown here is derived from an EMBL/GenBank/DDBJ whole genome shotgun (WGS) entry which is preliminary data.</text>
</comment>
<dbReference type="InterPro" id="IPR035897">
    <property type="entry name" value="Toll_tir_struct_dom_sf"/>
</dbReference>
<sequence length="1184" mass="135482">MFEDTDDNDSSKQSIQAFYSHLDSTTCERIVEELRAKNFTISTHELHKENEVRETIFEIIFKNLRDTSVVLVFLSTNFSLLESSNLIFYLSSSDGTPLLSLIIEKDFEPVDELGVLVARYAYVRWSGDLEVASFIDDVEKQIRELISPHIPTKPDCDVLAKLDSILDILDEEDNSKVNIDEICQSLCVTLKSTKENIEDPKQLLPIAVEVFLRYNLIIGKNDDPFIKLSEDIDSEIDSFLQKSLLDAEKHDPFGDDHKRAQMTFSRVFNSLATFPTTIYFLDKGFMLKNSKHARILFWAAKILLIASTRRLFNTEQDAVKFPQQQIVLQMWLKYVDENTQSFYYTNLIPMLLTIFQNLSANVGLVPPFVDACFPPTVVSWLSSINWMLNNELQLFPLSIIYNLARHNRGNKNRADADTLYYNTLALLYKPENVHDEAVEIEPILKQLLSKTLSAFRDPKLTYGTLHLREFFLAFNILFINEELITKTLKQTVDGKSIDANFFMDMFTSTLKEDILAQTLLLNIMYRITSTKSFKHQIKENHVSMNTLKKLKSKSMKNIYLPRYTVDLLTAVNGILRNLNMKEQSSTNKPEKKEAFSNQSNLIKKKVMISYSHQNSGFCKTLSSKLEEDSQLSIWTDSKRSGHNYVWKDIATAMDNADVIICIVTQDYVGSESCMGEFRYAIEDLDMKSKNGLIPILIGRNYKLPGHVAIPMKGPDYIRFNAYKGFDMEVAPSTQDDSFTSKCQSTDDKKTNTIESKIVTAPTKPVHEWTEQDIAQWLASIPVPHELTALYKFQSVEELLDYAHDFKVNETIIYVDLKDELKNKYGFTLQKKHYLSLKNAFEQLLIDNQSKNELNVQKPSQTQTNTITSRSSDEFGQLKQSAGGLLSTTIGPRHPLFEYLIEPSLLRTDAAPFADISSHSSMESENEILLSIGTVAEIISVPPATDDRNFRHIRLRLCYFDNFPFGQFQSLFTQMTNDDADLQALRSLLMSFRRFSQHVLESDDMGPAVSSKMKSVIDALETLVNNNQVSSVQRALFNVMYKFVTNIKSLWEEGNTENYSVSIRDNPNEMMGQMKFLNNMLLSFVPSHPHLQDWPLTITCYQDIISLKYLPPEISNGPHRFQIQTNGNLVAYNGKNQAMWNSNSSRQNVERGHLVMQNDGNLVLHDNNHRAVWASNTCCFIAPRA</sequence>
<dbReference type="Pfam" id="PF13676">
    <property type="entry name" value="TIR_2"/>
    <property type="match status" value="1"/>
</dbReference>
<dbReference type="Proteomes" id="UP000663852">
    <property type="component" value="Unassembled WGS sequence"/>
</dbReference>
<dbReference type="SUPFAM" id="SSF52200">
    <property type="entry name" value="Toll/Interleukin receptor TIR domain"/>
    <property type="match status" value="1"/>
</dbReference>
<name>A0A815GKQ8_ADIRI</name>
<evidence type="ECO:0000313" key="2">
    <source>
        <dbReference type="EMBL" id="CAF1339522.1"/>
    </source>
</evidence>
<reference evidence="2" key="1">
    <citation type="submission" date="2021-02" db="EMBL/GenBank/DDBJ databases">
        <authorList>
            <person name="Nowell W R."/>
        </authorList>
    </citation>
    <scope>NUCLEOTIDE SEQUENCE</scope>
</reference>
<dbReference type="PANTHER" id="PTHR46270:SF2">
    <property type="entry name" value="TIR DOMAIN-CONTAINING PROTEIN"/>
    <property type="match status" value="1"/>
</dbReference>